<feature type="signal peptide" evidence="1">
    <location>
        <begin position="1"/>
        <end position="19"/>
    </location>
</feature>
<dbReference type="InterPro" id="IPR016071">
    <property type="entry name" value="Staphylococal_nuclease_OB-fold"/>
</dbReference>
<dbReference type="EMBL" id="OBEL01000011">
    <property type="protein sequence ID" value="SNZ21722.1"/>
    <property type="molecule type" value="Genomic_DNA"/>
</dbReference>
<dbReference type="InterPro" id="IPR035437">
    <property type="entry name" value="SNase_OB-fold_sf"/>
</dbReference>
<organism evidence="3 4">
    <name type="scientific">Cohaesibacter gelatinilyticus</name>
    <dbReference type="NCBI Taxonomy" id="372072"/>
    <lineage>
        <taxon>Bacteria</taxon>
        <taxon>Pseudomonadati</taxon>
        <taxon>Pseudomonadota</taxon>
        <taxon>Alphaproteobacteria</taxon>
        <taxon>Hyphomicrobiales</taxon>
        <taxon>Cohaesibacteraceae</taxon>
    </lineage>
</organism>
<feature type="domain" description="TNase-like" evidence="2">
    <location>
        <begin position="55"/>
        <end position="125"/>
    </location>
</feature>
<gene>
    <name evidence="3" type="ORF">SAMN06265368_4847</name>
</gene>
<name>A0A285PJ20_9HYPH</name>
<dbReference type="SUPFAM" id="SSF50199">
    <property type="entry name" value="Staphylococcal nuclease"/>
    <property type="match status" value="1"/>
</dbReference>
<reference evidence="3 4" key="1">
    <citation type="submission" date="2017-09" db="EMBL/GenBank/DDBJ databases">
        <authorList>
            <person name="Ehlers B."/>
            <person name="Leendertz F.H."/>
        </authorList>
    </citation>
    <scope>NUCLEOTIDE SEQUENCE [LARGE SCALE GENOMIC DNA]</scope>
    <source>
        <strain evidence="3 4">DSM 18289</strain>
    </source>
</reference>
<keyword evidence="1" id="KW-0732">Signal</keyword>
<dbReference type="Pfam" id="PF00565">
    <property type="entry name" value="SNase"/>
    <property type="match status" value="1"/>
</dbReference>
<evidence type="ECO:0000313" key="3">
    <source>
        <dbReference type="EMBL" id="SNZ21722.1"/>
    </source>
</evidence>
<evidence type="ECO:0000313" key="4">
    <source>
        <dbReference type="Proteomes" id="UP000219439"/>
    </source>
</evidence>
<keyword evidence="4" id="KW-1185">Reference proteome</keyword>
<feature type="chain" id="PRO_5011995686" evidence="1">
    <location>
        <begin position="20"/>
        <end position="136"/>
    </location>
</feature>
<protein>
    <submittedName>
        <fullName evidence="3">Nuclease homologue</fullName>
    </submittedName>
</protein>
<evidence type="ECO:0000259" key="2">
    <source>
        <dbReference type="Pfam" id="PF00565"/>
    </source>
</evidence>
<sequence>MQLVAIFFLGLFWCTQTIAMPHMEKCPARGKRITCVIDGDSFWLNGKKYRPIAYDTPEPRTGVCGEAFEKQLAAKATARFIHLLNSNDWEIIRTGRKDRNGRHLVHVRINGRDIGDILISEGLARRWPNGHEWWCD</sequence>
<dbReference type="AlphaFoldDB" id="A0A285PJ20"/>
<proteinExistence type="predicted"/>
<evidence type="ECO:0000256" key="1">
    <source>
        <dbReference type="SAM" id="SignalP"/>
    </source>
</evidence>
<accession>A0A285PJ20</accession>
<dbReference type="Gene3D" id="2.40.50.90">
    <property type="match status" value="1"/>
</dbReference>
<dbReference type="Proteomes" id="UP000219439">
    <property type="component" value="Unassembled WGS sequence"/>
</dbReference>